<name>A0AAD3TAZ9_NEPGR</name>
<protein>
    <submittedName>
        <fullName evidence="1">Uncharacterized protein</fullName>
    </submittedName>
</protein>
<keyword evidence="2" id="KW-1185">Reference proteome</keyword>
<proteinExistence type="predicted"/>
<evidence type="ECO:0000313" key="2">
    <source>
        <dbReference type="Proteomes" id="UP001279734"/>
    </source>
</evidence>
<comment type="caution">
    <text evidence="1">The sequence shown here is derived from an EMBL/GenBank/DDBJ whole genome shotgun (WGS) entry which is preliminary data.</text>
</comment>
<organism evidence="1 2">
    <name type="scientific">Nepenthes gracilis</name>
    <name type="common">Slender pitcher plant</name>
    <dbReference type="NCBI Taxonomy" id="150966"/>
    <lineage>
        <taxon>Eukaryota</taxon>
        <taxon>Viridiplantae</taxon>
        <taxon>Streptophyta</taxon>
        <taxon>Embryophyta</taxon>
        <taxon>Tracheophyta</taxon>
        <taxon>Spermatophyta</taxon>
        <taxon>Magnoliopsida</taxon>
        <taxon>eudicotyledons</taxon>
        <taxon>Gunneridae</taxon>
        <taxon>Pentapetalae</taxon>
        <taxon>Caryophyllales</taxon>
        <taxon>Nepenthaceae</taxon>
        <taxon>Nepenthes</taxon>
    </lineage>
</organism>
<gene>
    <name evidence="1" type="ORF">Nepgr_027681</name>
</gene>
<sequence>MFCQVLASIGFDSPDCQQESPVNMLEIKTETLGFLRCITDRALSSASSITPRGEILGCWLDPSPSVARLLSSHS</sequence>
<dbReference type="EMBL" id="BSYO01000030">
    <property type="protein sequence ID" value="GMH25838.1"/>
    <property type="molecule type" value="Genomic_DNA"/>
</dbReference>
<evidence type="ECO:0000313" key="1">
    <source>
        <dbReference type="EMBL" id="GMH25838.1"/>
    </source>
</evidence>
<accession>A0AAD3TAZ9</accession>
<dbReference type="AlphaFoldDB" id="A0AAD3TAZ9"/>
<reference evidence="1" key="1">
    <citation type="submission" date="2023-05" db="EMBL/GenBank/DDBJ databases">
        <title>Nepenthes gracilis genome sequencing.</title>
        <authorList>
            <person name="Fukushima K."/>
        </authorList>
    </citation>
    <scope>NUCLEOTIDE SEQUENCE</scope>
    <source>
        <strain evidence="1">SING2019-196</strain>
    </source>
</reference>
<dbReference type="Proteomes" id="UP001279734">
    <property type="component" value="Unassembled WGS sequence"/>
</dbReference>